<dbReference type="EMBL" id="GECZ01021270">
    <property type="protein sequence ID" value="JAS48499.1"/>
    <property type="molecule type" value="Transcribed_RNA"/>
</dbReference>
<keyword evidence="3" id="KW-0732">Signal</keyword>
<sequence length="362" mass="40436">MKNLLIMYLLIFLLKQGRTLSKLLQSCKDENNNSVSWFVIYKIPKIKGHSNDLIKSGLAYAYILSESNLGWTLSEKSINDSSSMPGLTLAPLYENSSEGNFQDVLHILYNDQPPIGNRSFTKGHTKGVVYARDSGGFWLVHSVPHYPPLPNTTQYSYPKSGLKNGQSYLCLTLPPDQLELVGTQLMYNEPHIFSNLTSSDLGALYPFLTKAALGSEVTSPPWYHTQLLTTESQINFQSFAKASKFQKDLYSDWVVTVLNVSLLAETWPNGPGHLNSSCQYPFRVENVDTIDLSIVGDSFTSHKDHSKWAVSETKDDPWVCIGDINRAASQELRGGGTVCVRDRSLWEAYFNSISSVESCPKL</sequence>
<organism evidence="4">
    <name type="scientific">Cuerna arida</name>
    <dbReference type="NCBI Taxonomy" id="1464854"/>
    <lineage>
        <taxon>Eukaryota</taxon>
        <taxon>Metazoa</taxon>
        <taxon>Ecdysozoa</taxon>
        <taxon>Arthropoda</taxon>
        <taxon>Hexapoda</taxon>
        <taxon>Insecta</taxon>
        <taxon>Pterygota</taxon>
        <taxon>Neoptera</taxon>
        <taxon>Paraneoptera</taxon>
        <taxon>Hemiptera</taxon>
        <taxon>Auchenorrhyncha</taxon>
        <taxon>Membracoidea</taxon>
        <taxon>Cicadellidae</taxon>
        <taxon>Cicadellinae</taxon>
        <taxon>Proconiini</taxon>
        <taxon>Cuerna</taxon>
    </lineage>
</organism>
<accession>A0A1B6FE63</accession>
<dbReference type="GO" id="GO:0006309">
    <property type="term" value="P:apoptotic DNA fragmentation"/>
    <property type="evidence" value="ECO:0007669"/>
    <property type="project" value="TreeGrafter"/>
</dbReference>
<evidence type="ECO:0000256" key="1">
    <source>
        <dbReference type="ARBA" id="ARBA00007527"/>
    </source>
</evidence>
<dbReference type="AlphaFoldDB" id="A0A1B6FE63"/>
<dbReference type="CDD" id="cd09121">
    <property type="entry name" value="PLDc_DNaseII_2"/>
    <property type="match status" value="1"/>
</dbReference>
<feature type="chain" id="PRO_5008582788" evidence="3">
    <location>
        <begin position="22"/>
        <end position="362"/>
    </location>
</feature>
<feature type="signal peptide" evidence="3">
    <location>
        <begin position="1"/>
        <end position="21"/>
    </location>
</feature>
<comment type="similarity">
    <text evidence="1">Belongs to the DNase II family.</text>
</comment>
<reference evidence="4" key="1">
    <citation type="submission" date="2015-11" db="EMBL/GenBank/DDBJ databases">
        <title>De novo transcriptome assembly of four potential Pierce s Disease insect vectors from Arizona vineyards.</title>
        <authorList>
            <person name="Tassone E.E."/>
        </authorList>
    </citation>
    <scope>NUCLEOTIDE SEQUENCE</scope>
</reference>
<dbReference type="PANTHER" id="PTHR10858">
    <property type="entry name" value="DEOXYRIBONUCLEASE II"/>
    <property type="match status" value="1"/>
</dbReference>
<dbReference type="PANTHER" id="PTHR10858:SF23">
    <property type="entry name" value="DEOXYRIBONUCLEASE II"/>
    <property type="match status" value="1"/>
</dbReference>
<dbReference type="Pfam" id="PF03265">
    <property type="entry name" value="DNase_II"/>
    <property type="match status" value="1"/>
</dbReference>
<dbReference type="CDD" id="cd09120">
    <property type="entry name" value="PLDc_DNaseII_1"/>
    <property type="match status" value="1"/>
</dbReference>
<evidence type="ECO:0000256" key="2">
    <source>
        <dbReference type="ARBA" id="ARBA00022801"/>
    </source>
</evidence>
<proteinExistence type="inferred from homology"/>
<dbReference type="InterPro" id="IPR004947">
    <property type="entry name" value="DNase_II"/>
</dbReference>
<protein>
    <submittedName>
        <fullName evidence="4">Uncharacterized protein</fullName>
    </submittedName>
</protein>
<evidence type="ECO:0000256" key="3">
    <source>
        <dbReference type="SAM" id="SignalP"/>
    </source>
</evidence>
<dbReference type="GO" id="GO:0004531">
    <property type="term" value="F:deoxyribonuclease II activity"/>
    <property type="evidence" value="ECO:0007669"/>
    <property type="project" value="InterPro"/>
</dbReference>
<name>A0A1B6FE63_9HEMI</name>
<evidence type="ECO:0000313" key="4">
    <source>
        <dbReference type="EMBL" id="JAS48499.1"/>
    </source>
</evidence>
<gene>
    <name evidence="4" type="ORF">g.14493</name>
</gene>
<keyword evidence="2" id="KW-0378">Hydrolase</keyword>